<dbReference type="PRINTS" id="PR00080">
    <property type="entry name" value="SDRFAMILY"/>
</dbReference>
<feature type="domain" description="Ketoreductase" evidence="3">
    <location>
        <begin position="6"/>
        <end position="220"/>
    </location>
</feature>
<reference evidence="4 5" key="1">
    <citation type="submission" date="2022-06" db="EMBL/GenBank/DDBJ databases">
        <title>Sequencing the genomes of 1000 actinobacteria strains.</title>
        <authorList>
            <person name="Klenk H.-P."/>
        </authorList>
    </citation>
    <scope>NUCLEOTIDE SEQUENCE [LARGE SCALE GENOMIC DNA]</scope>
    <source>
        <strain evidence="4 5">DSM 41656</strain>
    </source>
</reference>
<evidence type="ECO:0000313" key="4">
    <source>
        <dbReference type="EMBL" id="MCP2312354.1"/>
    </source>
</evidence>
<comment type="caution">
    <text evidence="4">The sequence shown here is derived from an EMBL/GenBank/DDBJ whole genome shotgun (WGS) entry which is preliminary data.</text>
</comment>
<dbReference type="InterPro" id="IPR036291">
    <property type="entry name" value="NAD(P)-bd_dom_sf"/>
</dbReference>
<evidence type="ECO:0000256" key="2">
    <source>
        <dbReference type="ARBA" id="ARBA00023002"/>
    </source>
</evidence>
<accession>A0ABT1J4J2</accession>
<keyword evidence="5" id="KW-1185">Reference proteome</keyword>
<dbReference type="RefSeq" id="WP_253801357.1">
    <property type="nucleotide sequence ID" value="NZ_JAMZDX010000005.1"/>
</dbReference>
<dbReference type="EMBL" id="JAMZDX010000005">
    <property type="protein sequence ID" value="MCP2312354.1"/>
    <property type="molecule type" value="Genomic_DNA"/>
</dbReference>
<evidence type="ECO:0000313" key="5">
    <source>
        <dbReference type="Proteomes" id="UP001206483"/>
    </source>
</evidence>
<protein>
    <submittedName>
        <fullName evidence="4">NAD(P)-dependent dehydrogenase (Short-subunit alcohol dehydrogenase family)</fullName>
    </submittedName>
</protein>
<name>A0ABT1J4J2_9ACTN</name>
<gene>
    <name evidence="4" type="ORF">FHR36_005520</name>
</gene>
<dbReference type="Gene3D" id="3.40.50.720">
    <property type="entry name" value="NAD(P)-binding Rossmann-like Domain"/>
    <property type="match status" value="1"/>
</dbReference>
<dbReference type="Proteomes" id="UP001206483">
    <property type="component" value="Unassembled WGS sequence"/>
</dbReference>
<dbReference type="InterPro" id="IPR002347">
    <property type="entry name" value="SDR_fam"/>
</dbReference>
<dbReference type="Pfam" id="PF13561">
    <property type="entry name" value="adh_short_C2"/>
    <property type="match status" value="1"/>
</dbReference>
<proteinExistence type="inferred from homology"/>
<dbReference type="PANTHER" id="PTHR43639">
    <property type="entry name" value="OXIDOREDUCTASE, SHORT-CHAIN DEHYDROGENASE/REDUCTASE FAMILY (AFU_ORTHOLOGUE AFUA_5G02870)"/>
    <property type="match status" value="1"/>
</dbReference>
<evidence type="ECO:0000256" key="1">
    <source>
        <dbReference type="ARBA" id="ARBA00006484"/>
    </source>
</evidence>
<dbReference type="SUPFAM" id="SSF51735">
    <property type="entry name" value="NAD(P)-binding Rossmann-fold domains"/>
    <property type="match status" value="1"/>
</dbReference>
<keyword evidence="2" id="KW-0560">Oxidoreductase</keyword>
<organism evidence="4 5">
    <name type="scientific">Kitasatospora paracochleata</name>
    <dbReference type="NCBI Taxonomy" id="58354"/>
    <lineage>
        <taxon>Bacteria</taxon>
        <taxon>Bacillati</taxon>
        <taxon>Actinomycetota</taxon>
        <taxon>Actinomycetes</taxon>
        <taxon>Kitasatosporales</taxon>
        <taxon>Streptomycetaceae</taxon>
        <taxon>Kitasatospora</taxon>
    </lineage>
</organism>
<dbReference type="PANTHER" id="PTHR43639:SF1">
    <property type="entry name" value="SHORT-CHAIN DEHYDROGENASE_REDUCTASE FAMILY PROTEIN"/>
    <property type="match status" value="1"/>
</dbReference>
<dbReference type="PRINTS" id="PR00081">
    <property type="entry name" value="GDHRDH"/>
</dbReference>
<dbReference type="InterPro" id="IPR057326">
    <property type="entry name" value="KR_dom"/>
</dbReference>
<dbReference type="SMART" id="SM00822">
    <property type="entry name" value="PKS_KR"/>
    <property type="match status" value="1"/>
</dbReference>
<sequence>MTLDGKVALVTGGSRGIGAAVALRLAADGADVALTYRQNAALAAEVVDAVKALGRRALAVAADSADPAAVRAAVAGTVAAFGRLDILVNSAGVAALGPLEELTDPQIDQVLDVNVRGVLVACQAALAHLAPGGRIVTIGSCLAERSPSPGAVLYSASKSALSGLTRALAREAGGRGITVNLVNPGPTDTDMNPADGPDADAQRALTALGRYGDPAEVADTVAHLVGDGGRYITGAGIAVDGGVVA</sequence>
<evidence type="ECO:0000259" key="3">
    <source>
        <dbReference type="SMART" id="SM00822"/>
    </source>
</evidence>
<comment type="similarity">
    <text evidence="1">Belongs to the short-chain dehydrogenases/reductases (SDR) family.</text>
</comment>